<dbReference type="InterPro" id="IPR018422">
    <property type="entry name" value="Cation/H_exchanger_CPA1"/>
</dbReference>
<keyword evidence="8" id="KW-0915">Sodium</keyword>
<comment type="caution">
    <text evidence="14">The sequence shown here is derived from an EMBL/GenBank/DDBJ whole genome shotgun (WGS) entry which is preliminary data.</text>
</comment>
<gene>
    <name evidence="14" type="ORF">BCL93_11347</name>
</gene>
<evidence type="ECO:0000256" key="11">
    <source>
        <dbReference type="ARBA" id="ARBA00023201"/>
    </source>
</evidence>
<protein>
    <submittedName>
        <fullName evidence="14">Sodium/proton antiporter (CPA1 family)</fullName>
    </submittedName>
</protein>
<sequence>MLNLAALFITLTALCMWFNQRVLRLPPTIGVMAIALAMSLMVIALDHVTVTTVFAQAAETWLERIDFNVLLMDGMLSLLLFAGALHVDLSKLHHYRVSIGLLATLGVLVSTVVIGSAAWWLFLQAGLAVPYPFCLVFGALISPTDPIAVLGIMRNAGAPVDMEIRIVGESLFNDGVAVVVFTALLGVATTSGGEGIDIGHLGLLFIEEAGGGILLGLALGGLVYRLMNSINQYQVEVMLSLALVVGGYALASSLHLSGPIAMVVAGLIIGNMARNGAMSESTRRYLDAFWELIDEILNAVLFVLIGLELVLMPLSVEVVGIALALVAVILVSRFLIIGVPLRLLSSRHDFRAGTTRVLTWGGLRGGISVALALSLPDGEIRNTLVVTTYVIVLFSILVQGLTIGRLVRHVLKAPR</sequence>
<feature type="transmembrane region" description="Helical" evidence="12">
    <location>
        <begin position="296"/>
        <end position="315"/>
    </location>
</feature>
<proteinExistence type="inferred from homology"/>
<dbReference type="GO" id="GO:0098719">
    <property type="term" value="P:sodium ion import across plasma membrane"/>
    <property type="evidence" value="ECO:0007669"/>
    <property type="project" value="TreeGrafter"/>
</dbReference>
<evidence type="ECO:0000313" key="14">
    <source>
        <dbReference type="EMBL" id="RAR58043.1"/>
    </source>
</evidence>
<dbReference type="OrthoDB" id="9774146at2"/>
<feature type="transmembrane region" description="Helical" evidence="12">
    <location>
        <begin position="99"/>
        <end position="123"/>
    </location>
</feature>
<dbReference type="Pfam" id="PF00999">
    <property type="entry name" value="Na_H_Exchanger"/>
    <property type="match status" value="1"/>
</dbReference>
<dbReference type="Gene3D" id="6.10.140.1330">
    <property type="match status" value="1"/>
</dbReference>
<comment type="similarity">
    <text evidence="2">Belongs to the monovalent cation:proton antiporter 1 (CPA1) transporter (TC 2.A.36) family.</text>
</comment>
<dbReference type="Proteomes" id="UP000249700">
    <property type="component" value="Unassembled WGS sequence"/>
</dbReference>
<feature type="transmembrane region" description="Helical" evidence="12">
    <location>
        <begin position="67"/>
        <end position="87"/>
    </location>
</feature>
<evidence type="ECO:0000256" key="1">
    <source>
        <dbReference type="ARBA" id="ARBA00004651"/>
    </source>
</evidence>
<keyword evidence="9" id="KW-0406">Ion transport</keyword>
<keyword evidence="6 12" id="KW-0812">Transmembrane</keyword>
<dbReference type="GO" id="GO:0015385">
    <property type="term" value="F:sodium:proton antiporter activity"/>
    <property type="evidence" value="ECO:0007669"/>
    <property type="project" value="InterPro"/>
</dbReference>
<feature type="transmembrane region" description="Helical" evidence="12">
    <location>
        <begin position="209"/>
        <end position="226"/>
    </location>
</feature>
<evidence type="ECO:0000256" key="8">
    <source>
        <dbReference type="ARBA" id="ARBA00023053"/>
    </source>
</evidence>
<reference evidence="14 15" key="1">
    <citation type="submission" date="2018-06" db="EMBL/GenBank/DDBJ databases">
        <title>Comparative analysis of microorganisms from saline springs in Andes Mountain Range, Colombia.</title>
        <authorList>
            <person name="Rubin E."/>
        </authorList>
    </citation>
    <scope>NUCLEOTIDE SEQUENCE [LARGE SCALE GENOMIC DNA]</scope>
    <source>
        <strain evidence="14 15">USBA-857</strain>
    </source>
</reference>
<feature type="transmembrane region" description="Helical" evidence="12">
    <location>
        <begin position="233"/>
        <end position="250"/>
    </location>
</feature>
<keyword evidence="3" id="KW-0813">Transport</keyword>
<evidence type="ECO:0000256" key="3">
    <source>
        <dbReference type="ARBA" id="ARBA00022448"/>
    </source>
</evidence>
<feature type="transmembrane region" description="Helical" evidence="12">
    <location>
        <begin position="321"/>
        <end position="345"/>
    </location>
</feature>
<dbReference type="RefSeq" id="WP_112056144.1">
    <property type="nucleotide sequence ID" value="NZ_QLSX01000013.1"/>
</dbReference>
<feature type="transmembrane region" description="Helical" evidence="12">
    <location>
        <begin position="171"/>
        <end position="189"/>
    </location>
</feature>
<name>A0A328XHR4_9GAMM</name>
<dbReference type="PANTHER" id="PTHR10110">
    <property type="entry name" value="SODIUM/HYDROGEN EXCHANGER"/>
    <property type="match status" value="1"/>
</dbReference>
<dbReference type="GO" id="GO:0005886">
    <property type="term" value="C:plasma membrane"/>
    <property type="evidence" value="ECO:0007669"/>
    <property type="project" value="UniProtKB-SubCell"/>
</dbReference>
<dbReference type="GO" id="GO:0015386">
    <property type="term" value="F:potassium:proton antiporter activity"/>
    <property type="evidence" value="ECO:0007669"/>
    <property type="project" value="TreeGrafter"/>
</dbReference>
<keyword evidence="11" id="KW-0739">Sodium transport</keyword>
<dbReference type="InterPro" id="IPR006153">
    <property type="entry name" value="Cation/H_exchanger_TM"/>
</dbReference>
<dbReference type="AlphaFoldDB" id="A0A328XHR4"/>
<keyword evidence="7 12" id="KW-1133">Transmembrane helix</keyword>
<organism evidence="14 15">
    <name type="scientific">Onishia taeanensis</name>
    <dbReference type="NCBI Taxonomy" id="284577"/>
    <lineage>
        <taxon>Bacteria</taxon>
        <taxon>Pseudomonadati</taxon>
        <taxon>Pseudomonadota</taxon>
        <taxon>Gammaproteobacteria</taxon>
        <taxon>Oceanospirillales</taxon>
        <taxon>Halomonadaceae</taxon>
        <taxon>Onishia</taxon>
    </lineage>
</organism>
<evidence type="ECO:0000256" key="9">
    <source>
        <dbReference type="ARBA" id="ARBA00023065"/>
    </source>
</evidence>
<evidence type="ECO:0000256" key="7">
    <source>
        <dbReference type="ARBA" id="ARBA00022989"/>
    </source>
</evidence>
<evidence type="ECO:0000256" key="5">
    <source>
        <dbReference type="ARBA" id="ARBA00022475"/>
    </source>
</evidence>
<dbReference type="PANTHER" id="PTHR10110:SF195">
    <property type="entry name" value="NA(+)_H(+) ANTIPORTER NHAS2"/>
    <property type="match status" value="1"/>
</dbReference>
<keyword evidence="10 12" id="KW-0472">Membrane</keyword>
<dbReference type="EMBL" id="QLSX01000013">
    <property type="protein sequence ID" value="RAR58043.1"/>
    <property type="molecule type" value="Genomic_DNA"/>
</dbReference>
<evidence type="ECO:0000256" key="2">
    <source>
        <dbReference type="ARBA" id="ARBA00007367"/>
    </source>
</evidence>
<evidence type="ECO:0000259" key="13">
    <source>
        <dbReference type="Pfam" id="PF00999"/>
    </source>
</evidence>
<keyword evidence="4" id="KW-0050">Antiport</keyword>
<keyword evidence="5" id="KW-1003">Cell membrane</keyword>
<evidence type="ECO:0000256" key="6">
    <source>
        <dbReference type="ARBA" id="ARBA00022692"/>
    </source>
</evidence>
<feature type="domain" description="Cation/H+ exchanger transmembrane" evidence="13">
    <location>
        <begin position="11"/>
        <end position="408"/>
    </location>
</feature>
<evidence type="ECO:0000256" key="10">
    <source>
        <dbReference type="ARBA" id="ARBA00023136"/>
    </source>
</evidence>
<feature type="transmembrane region" description="Helical" evidence="12">
    <location>
        <begin position="34"/>
        <end position="55"/>
    </location>
</feature>
<comment type="subcellular location">
    <subcellularLocation>
        <location evidence="1">Cell membrane</location>
        <topology evidence="1">Multi-pass membrane protein</topology>
    </subcellularLocation>
</comment>
<evidence type="ECO:0000256" key="4">
    <source>
        <dbReference type="ARBA" id="ARBA00022449"/>
    </source>
</evidence>
<feature type="transmembrane region" description="Helical" evidence="12">
    <location>
        <begin position="387"/>
        <end position="407"/>
    </location>
</feature>
<evidence type="ECO:0000256" key="12">
    <source>
        <dbReference type="SAM" id="Phobius"/>
    </source>
</evidence>
<accession>A0A328XHR4</accession>
<dbReference type="GO" id="GO:0051453">
    <property type="term" value="P:regulation of intracellular pH"/>
    <property type="evidence" value="ECO:0007669"/>
    <property type="project" value="TreeGrafter"/>
</dbReference>
<evidence type="ECO:0000313" key="15">
    <source>
        <dbReference type="Proteomes" id="UP000249700"/>
    </source>
</evidence>